<proteinExistence type="predicted"/>
<sequence>MKASARETRTCLRAVIRPTPRLQQFILTVWQGDPQNELCVQGMTREMAFAVGVFN</sequence>
<gene>
    <name evidence="1" type="ORF">ACFSKO_09205</name>
</gene>
<name>A0ABW5BI26_9PROT</name>
<evidence type="ECO:0000313" key="1">
    <source>
        <dbReference type="EMBL" id="MFD2205787.1"/>
    </source>
</evidence>
<keyword evidence="2" id="KW-1185">Reference proteome</keyword>
<reference evidence="2" key="1">
    <citation type="journal article" date="2019" name="Int. J. Syst. Evol. Microbiol.">
        <title>The Global Catalogue of Microorganisms (GCM) 10K type strain sequencing project: providing services to taxonomists for standard genome sequencing and annotation.</title>
        <authorList>
            <consortium name="The Broad Institute Genomics Platform"/>
            <consortium name="The Broad Institute Genome Sequencing Center for Infectious Disease"/>
            <person name="Wu L."/>
            <person name="Ma J."/>
        </authorList>
    </citation>
    <scope>NUCLEOTIDE SEQUENCE [LARGE SCALE GENOMIC DNA]</scope>
    <source>
        <strain evidence="2">CGMCC 4.7192</strain>
    </source>
</reference>
<accession>A0ABW5BI26</accession>
<dbReference type="Proteomes" id="UP001597294">
    <property type="component" value="Unassembled WGS sequence"/>
</dbReference>
<protein>
    <submittedName>
        <fullName evidence="1">Uncharacterized protein</fullName>
    </submittedName>
</protein>
<dbReference type="RefSeq" id="WP_380250735.1">
    <property type="nucleotide sequence ID" value="NZ_JBHUII010000004.1"/>
</dbReference>
<dbReference type="EMBL" id="JBHUII010000004">
    <property type="protein sequence ID" value="MFD2205787.1"/>
    <property type="molecule type" value="Genomic_DNA"/>
</dbReference>
<evidence type="ECO:0000313" key="2">
    <source>
        <dbReference type="Proteomes" id="UP001597294"/>
    </source>
</evidence>
<organism evidence="1 2">
    <name type="scientific">Kiloniella antarctica</name>
    <dbReference type="NCBI Taxonomy" id="1550907"/>
    <lineage>
        <taxon>Bacteria</taxon>
        <taxon>Pseudomonadati</taxon>
        <taxon>Pseudomonadota</taxon>
        <taxon>Alphaproteobacteria</taxon>
        <taxon>Rhodospirillales</taxon>
        <taxon>Kiloniellaceae</taxon>
        <taxon>Kiloniella</taxon>
    </lineage>
</organism>
<comment type="caution">
    <text evidence="1">The sequence shown here is derived from an EMBL/GenBank/DDBJ whole genome shotgun (WGS) entry which is preliminary data.</text>
</comment>